<dbReference type="Proteomes" id="UP000274762">
    <property type="component" value="Unassembled WGS sequence"/>
</dbReference>
<dbReference type="InterPro" id="IPR003111">
    <property type="entry name" value="Lon_prtase_N"/>
</dbReference>
<organism evidence="2 3">
    <name type="scientific">Williamsia marianensis</name>
    <dbReference type="NCBI Taxonomy" id="85044"/>
    <lineage>
        <taxon>Bacteria</taxon>
        <taxon>Bacillati</taxon>
        <taxon>Actinomycetota</taxon>
        <taxon>Actinomycetes</taxon>
        <taxon>Mycobacteriales</taxon>
        <taxon>Nocardiaceae</taxon>
        <taxon>Williamsia</taxon>
    </lineage>
</organism>
<dbReference type="InterPro" id="IPR015947">
    <property type="entry name" value="PUA-like_sf"/>
</dbReference>
<protein>
    <recommendedName>
        <fullName evidence="1">Lon N-terminal domain-containing protein</fullName>
    </recommendedName>
</protein>
<dbReference type="PANTHER" id="PTHR46732">
    <property type="entry name" value="ATP-DEPENDENT PROTEASE LA (LON) DOMAIN PROTEIN"/>
    <property type="match status" value="1"/>
</dbReference>
<evidence type="ECO:0000259" key="1">
    <source>
        <dbReference type="PROSITE" id="PS51787"/>
    </source>
</evidence>
<dbReference type="SMART" id="SM00464">
    <property type="entry name" value="LON"/>
    <property type="match status" value="1"/>
</dbReference>
<dbReference type="Pfam" id="PF02190">
    <property type="entry name" value="LON_substr_bdg"/>
    <property type="match status" value="1"/>
</dbReference>
<accession>A0A495K048</accession>
<feature type="domain" description="Lon N-terminal" evidence="1">
    <location>
        <begin position="5"/>
        <end position="204"/>
    </location>
</feature>
<sequence length="215" mass="23493">MLGDMSAHPMFPLGMTLLPGEPLSLQVFEPRYRTMVADCTSADGDNTFGVVLIARGHEVGGGEERVDVGTLASIEECSPRPDGRYHLSCVGTERFRVRSWLPDDPYPKADIELWPSPQTDDLNLDLQPVVHRLDSLAEALMRIRGIAVGDRLIEPLDNDETVETKVYGTAVRLGLGPADRLRILSAPTTAERIDALCQALDDLIAVIEFSGLPSN</sequence>
<dbReference type="Gene3D" id="2.30.130.40">
    <property type="entry name" value="LON domain-like"/>
    <property type="match status" value="1"/>
</dbReference>
<name>A0A495K048_WILMA</name>
<evidence type="ECO:0000313" key="3">
    <source>
        <dbReference type="Proteomes" id="UP000274762"/>
    </source>
</evidence>
<dbReference type="SUPFAM" id="SSF88697">
    <property type="entry name" value="PUA domain-like"/>
    <property type="match status" value="1"/>
</dbReference>
<proteinExistence type="predicted"/>
<dbReference type="EMBL" id="RBKV01000001">
    <property type="protein sequence ID" value="RKR94627.1"/>
    <property type="molecule type" value="Genomic_DNA"/>
</dbReference>
<gene>
    <name evidence="2" type="ORF">DFJ75_1426</name>
</gene>
<comment type="caution">
    <text evidence="2">The sequence shown here is derived from an EMBL/GenBank/DDBJ whole genome shotgun (WGS) entry which is preliminary data.</text>
</comment>
<dbReference type="PANTHER" id="PTHR46732:SF8">
    <property type="entry name" value="ATP-DEPENDENT PROTEASE LA (LON) DOMAIN PROTEIN"/>
    <property type="match status" value="1"/>
</dbReference>
<dbReference type="PROSITE" id="PS51787">
    <property type="entry name" value="LON_N"/>
    <property type="match status" value="1"/>
</dbReference>
<dbReference type="AlphaFoldDB" id="A0A495K048"/>
<dbReference type="InterPro" id="IPR046336">
    <property type="entry name" value="Lon_prtase_N_sf"/>
</dbReference>
<reference evidence="2 3" key="1">
    <citation type="submission" date="2018-10" db="EMBL/GenBank/DDBJ databases">
        <title>Sequencing the genomes of 1000 actinobacteria strains.</title>
        <authorList>
            <person name="Klenk H.-P."/>
        </authorList>
    </citation>
    <scope>NUCLEOTIDE SEQUENCE [LARGE SCALE GENOMIC DNA]</scope>
    <source>
        <strain evidence="2 3">DSM 44343</strain>
    </source>
</reference>
<evidence type="ECO:0000313" key="2">
    <source>
        <dbReference type="EMBL" id="RKR94627.1"/>
    </source>
</evidence>